<dbReference type="InterPro" id="IPR032710">
    <property type="entry name" value="NTF2-like_dom_sf"/>
</dbReference>
<protein>
    <submittedName>
        <fullName evidence="1">Uncharacterized protein</fullName>
    </submittedName>
</protein>
<evidence type="ECO:0000313" key="2">
    <source>
        <dbReference type="Proteomes" id="UP000005239"/>
    </source>
</evidence>
<dbReference type="AlphaFoldDB" id="A0A2A6D2D7"/>
<keyword evidence="2" id="KW-1185">Reference proteome</keyword>
<name>A0A2A6D2D7_PRIPA</name>
<accession>A0A2A6D2D7</accession>
<gene>
    <name evidence="1" type="primary">WBGene00093954</name>
</gene>
<dbReference type="PANTHER" id="PTHR31664:SF4">
    <property type="entry name" value="DUF4440 DOMAIN-CONTAINING PROTEIN"/>
    <property type="match status" value="1"/>
</dbReference>
<reference evidence="2" key="1">
    <citation type="journal article" date="2008" name="Nat. Genet.">
        <title>The Pristionchus pacificus genome provides a unique perspective on nematode lifestyle and parasitism.</title>
        <authorList>
            <person name="Dieterich C."/>
            <person name="Clifton S.W."/>
            <person name="Schuster L.N."/>
            <person name="Chinwalla A."/>
            <person name="Delehaunty K."/>
            <person name="Dinkelacker I."/>
            <person name="Fulton L."/>
            <person name="Fulton R."/>
            <person name="Godfrey J."/>
            <person name="Minx P."/>
            <person name="Mitreva M."/>
            <person name="Roeseler W."/>
            <person name="Tian H."/>
            <person name="Witte H."/>
            <person name="Yang S.P."/>
            <person name="Wilson R.K."/>
            <person name="Sommer R.J."/>
        </authorList>
    </citation>
    <scope>NUCLEOTIDE SEQUENCE [LARGE SCALE GENOMIC DNA]</scope>
    <source>
        <strain evidence="2">PS312</strain>
    </source>
</reference>
<evidence type="ECO:0000313" key="1">
    <source>
        <dbReference type="EnsemblMetazoa" id="PPA04400.1"/>
    </source>
</evidence>
<reference evidence="1" key="2">
    <citation type="submission" date="2022-06" db="UniProtKB">
        <authorList>
            <consortium name="EnsemblMetazoa"/>
        </authorList>
    </citation>
    <scope>IDENTIFICATION</scope>
    <source>
        <strain evidence="1">PS312</strain>
    </source>
</reference>
<dbReference type="Proteomes" id="UP000005239">
    <property type="component" value="Unassembled WGS sequence"/>
</dbReference>
<proteinExistence type="predicted"/>
<dbReference type="SUPFAM" id="SSF54427">
    <property type="entry name" value="NTF2-like"/>
    <property type="match status" value="1"/>
</dbReference>
<organism evidence="1 2">
    <name type="scientific">Pristionchus pacificus</name>
    <name type="common">Parasitic nematode worm</name>
    <dbReference type="NCBI Taxonomy" id="54126"/>
    <lineage>
        <taxon>Eukaryota</taxon>
        <taxon>Metazoa</taxon>
        <taxon>Ecdysozoa</taxon>
        <taxon>Nematoda</taxon>
        <taxon>Chromadorea</taxon>
        <taxon>Rhabditida</taxon>
        <taxon>Rhabditina</taxon>
        <taxon>Diplogasteromorpha</taxon>
        <taxon>Diplogasteroidea</taxon>
        <taxon>Neodiplogasteridae</taxon>
        <taxon>Pristionchus</taxon>
    </lineage>
</organism>
<sequence>MVEHRIGSLLDCITRDKINAKTPSDWECIAMMYCDVAAFIVLVDKKDEKFGPIFDEIHRMAVCGFNSGNVFIATEMYAQDVIIVDMERNKEYYGVDQIINSVAHYITMGTIEMKIIRRIMHHAGPDRFSAWVEFETTILATGNVIRGFFQQLYDKQGDQWKCVFERNGSIDPVTANIKQVSWNQL</sequence>
<accession>A0A8R1U5M0</accession>
<dbReference type="PANTHER" id="PTHR31664">
    <property type="entry name" value="PROTEIN CBG16427"/>
    <property type="match status" value="1"/>
</dbReference>
<dbReference type="EnsemblMetazoa" id="PPA04400.1">
    <property type="protein sequence ID" value="PPA04400.1"/>
    <property type="gene ID" value="WBGene00093954"/>
</dbReference>